<keyword evidence="4" id="KW-1185">Reference proteome</keyword>
<dbReference type="PANTHER" id="PTHR44216:SF3">
    <property type="entry name" value="PROTEIN O-MANNOSYL-TRANSFERASE TMTC2"/>
    <property type="match status" value="1"/>
</dbReference>
<name>A0A544W5U6_9MYCO</name>
<organism evidence="3 4">
    <name type="scientific">Mycolicibacterium hodleri</name>
    <dbReference type="NCBI Taxonomy" id="49897"/>
    <lineage>
        <taxon>Bacteria</taxon>
        <taxon>Bacillati</taxon>
        <taxon>Actinomycetota</taxon>
        <taxon>Actinomycetes</taxon>
        <taxon>Mycobacteriales</taxon>
        <taxon>Mycobacteriaceae</taxon>
        <taxon>Mycolicibacterium</taxon>
    </lineage>
</organism>
<reference evidence="3 4" key="1">
    <citation type="submission" date="2018-10" db="EMBL/GenBank/DDBJ databases">
        <title>Draft genome of Mycobacterium hodleri strain B.</title>
        <authorList>
            <person name="Amande T.J."/>
            <person name="Mcgenity T.J."/>
        </authorList>
    </citation>
    <scope>NUCLEOTIDE SEQUENCE [LARGE SCALE GENOMIC DNA]</scope>
    <source>
        <strain evidence="3 4">B</strain>
    </source>
</reference>
<feature type="repeat" description="TPR" evidence="1">
    <location>
        <begin position="144"/>
        <end position="177"/>
    </location>
</feature>
<keyword evidence="2" id="KW-0812">Transmembrane</keyword>
<dbReference type="EMBL" id="VIFX01000005">
    <property type="protein sequence ID" value="TQR87608.1"/>
    <property type="molecule type" value="Genomic_DNA"/>
</dbReference>
<dbReference type="PROSITE" id="PS50005">
    <property type="entry name" value="TPR"/>
    <property type="match status" value="1"/>
</dbReference>
<feature type="transmembrane region" description="Helical" evidence="2">
    <location>
        <begin position="226"/>
        <end position="247"/>
    </location>
</feature>
<protein>
    <submittedName>
        <fullName evidence="3">Uncharacterized protein</fullName>
    </submittedName>
</protein>
<evidence type="ECO:0000313" key="4">
    <source>
        <dbReference type="Proteomes" id="UP000315759"/>
    </source>
</evidence>
<dbReference type="Proteomes" id="UP000315759">
    <property type="component" value="Unassembled WGS sequence"/>
</dbReference>
<dbReference type="InterPro" id="IPR052384">
    <property type="entry name" value="TMTC_O-mannosyltransferase"/>
</dbReference>
<feature type="transmembrane region" description="Helical" evidence="2">
    <location>
        <begin position="259"/>
        <end position="277"/>
    </location>
</feature>
<comment type="caution">
    <text evidence="3">The sequence shown here is derived from an EMBL/GenBank/DDBJ whole genome shotgun (WGS) entry which is preliminary data.</text>
</comment>
<dbReference type="SUPFAM" id="SSF48452">
    <property type="entry name" value="TPR-like"/>
    <property type="match status" value="1"/>
</dbReference>
<evidence type="ECO:0000256" key="2">
    <source>
        <dbReference type="SAM" id="Phobius"/>
    </source>
</evidence>
<keyword evidence="1" id="KW-0802">TPR repeat</keyword>
<keyword evidence="2" id="KW-0472">Membrane</keyword>
<dbReference type="PANTHER" id="PTHR44216">
    <property type="entry name" value="PROTEIN O-MANNOSYL-TRANSFERASE TMTC2"/>
    <property type="match status" value="1"/>
</dbReference>
<evidence type="ECO:0000313" key="3">
    <source>
        <dbReference type="EMBL" id="TQR87608.1"/>
    </source>
</evidence>
<dbReference type="SMART" id="SM00028">
    <property type="entry name" value="TPR"/>
    <property type="match status" value="4"/>
</dbReference>
<dbReference type="GO" id="GO:0035269">
    <property type="term" value="P:protein O-linked glycosylation via mannose"/>
    <property type="evidence" value="ECO:0007669"/>
    <property type="project" value="TreeGrafter"/>
</dbReference>
<feature type="transmembrane region" description="Helical" evidence="2">
    <location>
        <begin position="323"/>
        <end position="342"/>
    </location>
</feature>
<accession>A0A544W5U6</accession>
<keyword evidence="2" id="KW-1133">Transmembrane helix</keyword>
<proteinExistence type="predicted"/>
<feature type="transmembrane region" description="Helical" evidence="2">
    <location>
        <begin position="298"/>
        <end position="317"/>
    </location>
</feature>
<dbReference type="Gene3D" id="1.25.40.10">
    <property type="entry name" value="Tetratricopeptide repeat domain"/>
    <property type="match status" value="1"/>
</dbReference>
<dbReference type="InterPro" id="IPR011990">
    <property type="entry name" value="TPR-like_helical_dom_sf"/>
</dbReference>
<dbReference type="AlphaFoldDB" id="A0A544W5U6"/>
<gene>
    <name evidence="3" type="ORF">D8S82_05260</name>
</gene>
<evidence type="ECO:0000256" key="1">
    <source>
        <dbReference type="PROSITE-ProRule" id="PRU00339"/>
    </source>
</evidence>
<dbReference type="Pfam" id="PF13181">
    <property type="entry name" value="TPR_8"/>
    <property type="match status" value="1"/>
</dbReference>
<sequence>MTAAFDDVDAVVHAAEGYLAAGDLWRAESVLGTALGAHPNQPRLLTLYARVKLGQGDLAAAANSAHAALSVAPDDEYAMRVYSHALELQGRIPEALTVAWRAATTHPHSHLAHHTYARMLSDARRPVEAMTAVNEALRLNPQDVDPLNLRGDIRVALGELDAAEADYRHALQLNPRDASVVHNLATLEHQRGRRWSAVRGFVAAERLDPRFGDVVRRNVGVVVSGVLRRSAWVVLLVTIAVVATYNIGDSGGTTAIPRILAGVGAVLLVVMSIPVLRNVPGPMLTSVLRQHHILVVRILQLVAAVVLGALTAAVGALTVPGVVAGLLLLSVPVVMIVGGFTGERLW</sequence>
<dbReference type="GO" id="GO:0000030">
    <property type="term" value="F:mannosyltransferase activity"/>
    <property type="evidence" value="ECO:0007669"/>
    <property type="project" value="TreeGrafter"/>
</dbReference>
<dbReference type="InterPro" id="IPR019734">
    <property type="entry name" value="TPR_rpt"/>
</dbReference>
<dbReference type="RefSeq" id="WP_142551067.1">
    <property type="nucleotide sequence ID" value="NZ_VIFX01000005.1"/>
</dbReference>
<dbReference type="Pfam" id="PF13432">
    <property type="entry name" value="TPR_16"/>
    <property type="match status" value="1"/>
</dbReference>